<name>A0ABD2YPD1_9GENT</name>
<organism evidence="1 2">
    <name type="scientific">Cinchona calisaya</name>
    <dbReference type="NCBI Taxonomy" id="153742"/>
    <lineage>
        <taxon>Eukaryota</taxon>
        <taxon>Viridiplantae</taxon>
        <taxon>Streptophyta</taxon>
        <taxon>Embryophyta</taxon>
        <taxon>Tracheophyta</taxon>
        <taxon>Spermatophyta</taxon>
        <taxon>Magnoliopsida</taxon>
        <taxon>eudicotyledons</taxon>
        <taxon>Gunneridae</taxon>
        <taxon>Pentapetalae</taxon>
        <taxon>asterids</taxon>
        <taxon>lamiids</taxon>
        <taxon>Gentianales</taxon>
        <taxon>Rubiaceae</taxon>
        <taxon>Cinchonoideae</taxon>
        <taxon>Cinchoneae</taxon>
        <taxon>Cinchona</taxon>
    </lineage>
</organism>
<evidence type="ECO:0000313" key="1">
    <source>
        <dbReference type="EMBL" id="KAL3507804.1"/>
    </source>
</evidence>
<dbReference type="EMBL" id="JBJUIK010000013">
    <property type="protein sequence ID" value="KAL3507804.1"/>
    <property type="molecule type" value="Genomic_DNA"/>
</dbReference>
<gene>
    <name evidence="1" type="ORF">ACH5RR_033186</name>
</gene>
<accession>A0ABD2YPD1</accession>
<protein>
    <submittedName>
        <fullName evidence="1">Uncharacterized protein</fullName>
    </submittedName>
</protein>
<keyword evidence="2" id="KW-1185">Reference proteome</keyword>
<proteinExistence type="predicted"/>
<dbReference type="Proteomes" id="UP001630127">
    <property type="component" value="Unassembled WGS sequence"/>
</dbReference>
<evidence type="ECO:0000313" key="2">
    <source>
        <dbReference type="Proteomes" id="UP001630127"/>
    </source>
</evidence>
<comment type="caution">
    <text evidence="1">The sequence shown here is derived from an EMBL/GenBank/DDBJ whole genome shotgun (WGS) entry which is preliminary data.</text>
</comment>
<sequence>MSMVPHHSTSPRAISDAFSSHSFEYTELVADFVEGRDGLGRLIWWKEGRAVEVEIEREVIDEGWEGSCRLVMGMAMSSGAGNGAGEAGKSYRQ</sequence>
<reference evidence="1 2" key="1">
    <citation type="submission" date="2024-11" db="EMBL/GenBank/DDBJ databases">
        <title>A near-complete genome assembly of Cinchona calisaya.</title>
        <authorList>
            <person name="Lian D.C."/>
            <person name="Zhao X.W."/>
            <person name="Wei L."/>
        </authorList>
    </citation>
    <scope>NUCLEOTIDE SEQUENCE [LARGE SCALE GENOMIC DNA]</scope>
    <source>
        <tissue evidence="1">Nenye</tissue>
    </source>
</reference>
<dbReference type="AlphaFoldDB" id="A0ABD2YPD1"/>